<dbReference type="OrthoDB" id="111868at2157"/>
<evidence type="ECO:0000313" key="6">
    <source>
        <dbReference type="EMBL" id="QCQ74978.1"/>
    </source>
</evidence>
<keyword evidence="7" id="KW-1185">Reference proteome</keyword>
<dbReference type="Proteomes" id="UP000027075">
    <property type="component" value="Chromosome"/>
</dbReference>
<sequence>MVHVRPATPDDAPHILALHVESIRAFGPTAYDETQVAAWAEKDGGVEQYPLDDEAHHLVVAEKNDNIVGYGHLIPKAQETRAVYVHPDYGRQGVGSAILTHLEGRAREEGVAYLELWASRNAVAFYERMGYQRIGDETIEKQYEGRRVPLSVVVMEKSL</sequence>
<evidence type="ECO:0000256" key="1">
    <source>
        <dbReference type="ARBA" id="ARBA00022679"/>
    </source>
</evidence>
<dbReference type="GO" id="GO:0016747">
    <property type="term" value="F:acyltransferase activity, transferring groups other than amino-acyl groups"/>
    <property type="evidence" value="ECO:0007669"/>
    <property type="project" value="InterPro"/>
</dbReference>
<dbReference type="InterPro" id="IPR000182">
    <property type="entry name" value="GNAT_dom"/>
</dbReference>
<dbReference type="PROSITE" id="PS51186">
    <property type="entry name" value="GNAT"/>
    <property type="match status" value="1"/>
</dbReference>
<evidence type="ECO:0000313" key="9">
    <source>
        <dbReference type="Proteomes" id="UP000299011"/>
    </source>
</evidence>
<evidence type="ECO:0000259" key="3">
    <source>
        <dbReference type="PROSITE" id="PS51186"/>
    </source>
</evidence>
<evidence type="ECO:0000313" key="5">
    <source>
        <dbReference type="EMBL" id="EMA02252.1"/>
    </source>
</evidence>
<dbReference type="PATRIC" id="fig|523841.21.peg.1356"/>
<dbReference type="RefSeq" id="WP_004057478.1">
    <property type="nucleotide sequence ID" value="NC_017941.2"/>
</dbReference>
<dbReference type="EMBL" id="CP007551">
    <property type="protein sequence ID" value="AHZ22142.1"/>
    <property type="molecule type" value="Genomic_DNA"/>
</dbReference>
<feature type="domain" description="N-acetyltransferase" evidence="3">
    <location>
        <begin position="2"/>
        <end position="159"/>
    </location>
</feature>
<dbReference type="EMBL" id="AOLO01000007">
    <property type="protein sequence ID" value="EMA02252.1"/>
    <property type="molecule type" value="Genomic_DNA"/>
</dbReference>
<dbReference type="InterPro" id="IPR050832">
    <property type="entry name" value="Bact_Acetyltransf"/>
</dbReference>
<protein>
    <submittedName>
        <fullName evidence="4">GCN5 family acetyltransferase</fullName>
    </submittedName>
    <submittedName>
        <fullName evidence="6">GNAT family N-acetyltransferase</fullName>
    </submittedName>
    <submittedName>
        <fullName evidence="5">N-acetyltransferase GCN5</fullName>
    </submittedName>
</protein>
<keyword evidence="2" id="KW-0012">Acyltransferase</keyword>
<name>M0IZF0_HALMT</name>
<dbReference type="SUPFAM" id="SSF55729">
    <property type="entry name" value="Acyl-CoA N-acyltransferases (Nat)"/>
    <property type="match status" value="1"/>
</dbReference>
<dbReference type="Gene3D" id="3.40.630.30">
    <property type="match status" value="1"/>
</dbReference>
<dbReference type="Pfam" id="PF13673">
    <property type="entry name" value="Acetyltransf_10"/>
    <property type="match status" value="1"/>
</dbReference>
<evidence type="ECO:0000256" key="2">
    <source>
        <dbReference type="ARBA" id="ARBA00023315"/>
    </source>
</evidence>
<evidence type="ECO:0000313" key="8">
    <source>
        <dbReference type="Proteomes" id="UP000027075"/>
    </source>
</evidence>
<dbReference type="PaxDb" id="523841-HFX_0751"/>
<dbReference type="PANTHER" id="PTHR43877:SF1">
    <property type="entry name" value="ACETYLTRANSFERASE"/>
    <property type="match status" value="1"/>
</dbReference>
<dbReference type="Proteomes" id="UP000299011">
    <property type="component" value="Chromosome"/>
</dbReference>
<dbReference type="InterPro" id="IPR016181">
    <property type="entry name" value="Acyl_CoA_acyltransferase"/>
</dbReference>
<dbReference type="AlphaFoldDB" id="M0IZF0"/>
<dbReference type="PANTHER" id="PTHR43877">
    <property type="entry name" value="AMINOALKYLPHOSPHONATE N-ACETYLTRANSFERASE-RELATED-RELATED"/>
    <property type="match status" value="1"/>
</dbReference>
<reference evidence="6 9" key="3">
    <citation type="submission" date="2019-04" db="EMBL/GenBank/DDBJ databases">
        <title>Methylomes of two halophilic Archaea, Haloarcula marismortui and Haloferax mediterranei.</title>
        <authorList>
            <person name="DasSarma S."/>
            <person name="DasSarma P."/>
            <person name="DasSarma S."/>
            <person name="Fomenkov A."/>
            <person name="Vincze T."/>
            <person name="Anton B.P."/>
            <person name="Roberts R.J."/>
        </authorList>
    </citation>
    <scope>NUCLEOTIDE SEQUENCE [LARGE SCALE GENOMIC DNA]</scope>
    <source>
        <strain evidence="6">ATCC 33500</strain>
        <strain evidence="9">ATCC 33500 / DSM 1411 / JCM 8866 / NBRC 14739 / NCIMB 2177 / R-4</strain>
    </source>
</reference>
<accession>M0IZF0</accession>
<evidence type="ECO:0000313" key="7">
    <source>
        <dbReference type="Proteomes" id="UP000011603"/>
    </source>
</evidence>
<dbReference type="GeneID" id="40156108"/>
<organism evidence="5 7">
    <name type="scientific">Haloferax mediterranei (strain ATCC 33500 / DSM 1411 / JCM 8866 / NBRC 14739 / NCIMB 2177 / R-4)</name>
    <name type="common">Halobacterium mediterranei</name>
    <dbReference type="NCBI Taxonomy" id="523841"/>
    <lineage>
        <taxon>Archaea</taxon>
        <taxon>Methanobacteriati</taxon>
        <taxon>Methanobacteriota</taxon>
        <taxon>Stenosarchaea group</taxon>
        <taxon>Halobacteria</taxon>
        <taxon>Halobacteriales</taxon>
        <taxon>Haloferacaceae</taxon>
        <taxon>Haloferax</taxon>
    </lineage>
</organism>
<dbReference type="CDD" id="cd04301">
    <property type="entry name" value="NAT_SF"/>
    <property type="match status" value="1"/>
</dbReference>
<evidence type="ECO:0000313" key="4">
    <source>
        <dbReference type="EMBL" id="AHZ22142.1"/>
    </source>
</evidence>
<proteinExistence type="predicted"/>
<reference evidence="4 8" key="2">
    <citation type="submission" date="2014-04" db="EMBL/GenBank/DDBJ databases">
        <title>Transcriptional profiles of Haloferax mediterranei on the basis of nitrogen availability.</title>
        <authorList>
            <person name="Bautista V."/>
        </authorList>
    </citation>
    <scope>NUCLEOTIDE SEQUENCE [LARGE SCALE GENOMIC DNA]</scope>
    <source>
        <strain evidence="4">ATCC 33500</strain>
        <strain evidence="8">ATCC 33500 / DSM 1411 / JCM 8866 / NBRC 14739 / NCIMB 2177 / R-4</strain>
    </source>
</reference>
<gene>
    <name evidence="4" type="ORF">BM92_05485</name>
    <name evidence="5" type="ORF">C439_06715</name>
    <name evidence="6" type="ORF">E6P09_06785</name>
</gene>
<dbReference type="Proteomes" id="UP000011603">
    <property type="component" value="Unassembled WGS sequence"/>
</dbReference>
<reference evidence="5 7" key="1">
    <citation type="journal article" date="2014" name="PLoS Genet.">
        <title>Phylogenetically driven sequencing of extremely halophilic archaea reveals strategies for static and dynamic osmo-response.</title>
        <authorList>
            <person name="Becker E.A."/>
            <person name="Seitzer P.M."/>
            <person name="Tritt A."/>
            <person name="Larsen D."/>
            <person name="Krusor M."/>
            <person name="Yao A.I."/>
            <person name="Wu D."/>
            <person name="Madern D."/>
            <person name="Eisen J.A."/>
            <person name="Darling A.E."/>
            <person name="Facciotti M.T."/>
        </authorList>
    </citation>
    <scope>NUCLEOTIDE SEQUENCE [LARGE SCALE GENOMIC DNA]</scope>
    <source>
        <strain evidence="5">ATCC 33500</strain>
        <strain evidence="7">ATCC 33500 / DSM 1411 / JCM 8866 / NBRC 14739 / NCIMB 2177 / R-4</strain>
    </source>
</reference>
<keyword evidence="1 5" id="KW-0808">Transferase</keyword>
<dbReference type="EMBL" id="CP039139">
    <property type="protein sequence ID" value="QCQ74978.1"/>
    <property type="molecule type" value="Genomic_DNA"/>
</dbReference>